<keyword evidence="1" id="KW-0812">Transmembrane</keyword>
<keyword evidence="1" id="KW-0472">Membrane</keyword>
<dbReference type="EMBL" id="CP017902">
    <property type="protein sequence ID" value="ARP19616.1"/>
    <property type="molecule type" value="Genomic_DNA"/>
</dbReference>
<evidence type="ECO:0008006" key="3">
    <source>
        <dbReference type="Google" id="ProtNLM"/>
    </source>
</evidence>
<name>A0A1W6U999_VIBAL</name>
<sequence>MVNVVCINKMCRCSMSHRKNSSGNVLIIVLFVIIVMGYLASSLMKVTWSNQSGLTREFLGTKAWFVAQSANEWALTKMYPLNASTTDIAAVCSGEVSGAIPPVAVGSRCEVNAMACTNIGTFNEGTPDAESLFKVQATATCGSGVIQVQRQQEVWVKD</sequence>
<protein>
    <recommendedName>
        <fullName evidence="3">MSHA biogenesis protein MshP</fullName>
    </recommendedName>
</protein>
<accession>A0A1W6U999</accession>
<evidence type="ECO:0000313" key="2">
    <source>
        <dbReference type="EMBL" id="ARP19616.1"/>
    </source>
</evidence>
<proteinExistence type="predicted"/>
<evidence type="ECO:0000256" key="1">
    <source>
        <dbReference type="SAM" id="Phobius"/>
    </source>
</evidence>
<organism evidence="2">
    <name type="scientific">Vibrio alginolyticus</name>
    <dbReference type="NCBI Taxonomy" id="663"/>
    <lineage>
        <taxon>Bacteria</taxon>
        <taxon>Pseudomonadati</taxon>
        <taxon>Pseudomonadota</taxon>
        <taxon>Gammaproteobacteria</taxon>
        <taxon>Vibrionales</taxon>
        <taxon>Vibrionaceae</taxon>
        <taxon>Vibrio</taxon>
    </lineage>
</organism>
<keyword evidence="1" id="KW-1133">Transmembrane helix</keyword>
<gene>
    <name evidence="2" type="ORF">K05K4_28270</name>
</gene>
<reference evidence="2" key="1">
    <citation type="submission" date="2016-10" db="EMBL/GenBank/DDBJ databases">
        <title>The High Quality Genome of Vibrio alginolyticus K01M1.</title>
        <authorList>
            <person name="Wendling C."/>
            <person name="Chibani C.M."/>
            <person name="Hertel R."/>
            <person name="Sproer C."/>
            <person name="Bunk B."/>
            <person name="Overmann J."/>
            <person name="Roth O."/>
            <person name="Liesegang H."/>
        </authorList>
    </citation>
    <scope>NUCLEOTIDE SEQUENCE</scope>
    <source>
        <strain evidence="2">K05K4</strain>
    </source>
</reference>
<dbReference type="AlphaFoldDB" id="A0A1W6U999"/>
<feature type="transmembrane region" description="Helical" evidence="1">
    <location>
        <begin position="21"/>
        <end position="40"/>
    </location>
</feature>